<evidence type="ECO:0000313" key="13">
    <source>
        <dbReference type="Proteomes" id="UP000002051"/>
    </source>
</evidence>
<dbReference type="EnsemblPlants" id="AES63107">
    <property type="protein sequence ID" value="AES63107"/>
    <property type="gene ID" value="MTR_1g116900"/>
</dbReference>
<keyword evidence="4 7" id="KW-0233">DNA recombination</keyword>
<dbReference type="OMA" id="FMGINRT"/>
<reference evidence="10 13" key="1">
    <citation type="journal article" date="2011" name="Nature">
        <title>The Medicago genome provides insight into the evolution of rhizobial symbioses.</title>
        <authorList>
            <person name="Young N.D."/>
            <person name="Debelle F."/>
            <person name="Oldroyd G.E."/>
            <person name="Geurts R."/>
            <person name="Cannon S.B."/>
            <person name="Udvardi M.K."/>
            <person name="Benedito V.A."/>
            <person name="Mayer K.F."/>
            <person name="Gouzy J."/>
            <person name="Schoof H."/>
            <person name="Van de Peer Y."/>
            <person name="Proost S."/>
            <person name="Cook D.R."/>
            <person name="Meyers B.C."/>
            <person name="Spannagl M."/>
            <person name="Cheung F."/>
            <person name="De Mita S."/>
            <person name="Krishnakumar V."/>
            <person name="Gundlach H."/>
            <person name="Zhou S."/>
            <person name="Mudge J."/>
            <person name="Bharti A.K."/>
            <person name="Murray J.D."/>
            <person name="Naoumkina M.A."/>
            <person name="Rosen B."/>
            <person name="Silverstein K.A."/>
            <person name="Tang H."/>
            <person name="Rombauts S."/>
            <person name="Zhao P.X."/>
            <person name="Zhou P."/>
            <person name="Barbe V."/>
            <person name="Bardou P."/>
            <person name="Bechner M."/>
            <person name="Bellec A."/>
            <person name="Berger A."/>
            <person name="Berges H."/>
            <person name="Bidwell S."/>
            <person name="Bisseling T."/>
            <person name="Choisne N."/>
            <person name="Couloux A."/>
            <person name="Denny R."/>
            <person name="Deshpande S."/>
            <person name="Dai X."/>
            <person name="Doyle J.J."/>
            <person name="Dudez A.M."/>
            <person name="Farmer A.D."/>
            <person name="Fouteau S."/>
            <person name="Franken C."/>
            <person name="Gibelin C."/>
            <person name="Gish J."/>
            <person name="Goldstein S."/>
            <person name="Gonzalez A.J."/>
            <person name="Green P.J."/>
            <person name="Hallab A."/>
            <person name="Hartog M."/>
            <person name="Hua A."/>
            <person name="Humphray S.J."/>
            <person name="Jeong D.H."/>
            <person name="Jing Y."/>
            <person name="Jocker A."/>
            <person name="Kenton S.M."/>
            <person name="Kim D.J."/>
            <person name="Klee K."/>
            <person name="Lai H."/>
            <person name="Lang C."/>
            <person name="Lin S."/>
            <person name="Macmil S.L."/>
            <person name="Magdelenat G."/>
            <person name="Matthews L."/>
            <person name="McCorrison J."/>
            <person name="Monaghan E.L."/>
            <person name="Mun J.H."/>
            <person name="Najar F.Z."/>
            <person name="Nicholson C."/>
            <person name="Noirot C."/>
            <person name="O'Bleness M."/>
            <person name="Paule C.R."/>
            <person name="Poulain J."/>
            <person name="Prion F."/>
            <person name="Qin B."/>
            <person name="Qu C."/>
            <person name="Retzel E.F."/>
            <person name="Riddle C."/>
            <person name="Sallet E."/>
            <person name="Samain S."/>
            <person name="Samson N."/>
            <person name="Sanders I."/>
            <person name="Saurat O."/>
            <person name="Scarpelli C."/>
            <person name="Schiex T."/>
            <person name="Segurens B."/>
            <person name="Severin A.J."/>
            <person name="Sherrier D.J."/>
            <person name="Shi R."/>
            <person name="Sims S."/>
            <person name="Singer S.R."/>
            <person name="Sinharoy S."/>
            <person name="Sterck L."/>
            <person name="Viollet A."/>
            <person name="Wang B.B."/>
            <person name="Wang K."/>
            <person name="Wang M."/>
            <person name="Wang X."/>
            <person name="Warfsmann J."/>
            <person name="Weissenbach J."/>
            <person name="White D.D."/>
            <person name="White J.D."/>
            <person name="Wiley G.B."/>
            <person name="Wincker P."/>
            <person name="Xing Y."/>
            <person name="Yang L."/>
            <person name="Yao Z."/>
            <person name="Ying F."/>
            <person name="Zhai J."/>
            <person name="Zhou L."/>
            <person name="Zuber A."/>
            <person name="Denarie J."/>
            <person name="Dixon R.A."/>
            <person name="May G.D."/>
            <person name="Schwartz D.C."/>
            <person name="Rogers J."/>
            <person name="Quetier F."/>
            <person name="Town C.D."/>
            <person name="Roe B.A."/>
        </authorList>
    </citation>
    <scope>NUCLEOTIDE SEQUENCE [LARGE SCALE GENOMIC DNA]</scope>
    <source>
        <strain evidence="10">A17</strain>
        <strain evidence="12 13">cv. Jemalong A17</strain>
    </source>
</reference>
<dbReference type="ExpressionAtlas" id="G7IB21">
    <property type="expression patterns" value="differential"/>
</dbReference>
<dbReference type="Gramene" id="rna6991">
    <property type="protein sequence ID" value="RHN82803.1"/>
    <property type="gene ID" value="gene6991"/>
</dbReference>
<evidence type="ECO:0000256" key="7">
    <source>
        <dbReference type="RuleBase" id="RU365071"/>
    </source>
</evidence>
<evidence type="ECO:0000256" key="8">
    <source>
        <dbReference type="SAM" id="MobiDB-lite"/>
    </source>
</evidence>
<dbReference type="GO" id="GO:0030915">
    <property type="term" value="C:Smc5-Smc6 complex"/>
    <property type="evidence" value="ECO:0000318"/>
    <property type="project" value="GO_Central"/>
</dbReference>
<keyword evidence="13" id="KW-1185">Reference proteome</keyword>
<reference evidence="10 13" key="2">
    <citation type="journal article" date="2014" name="BMC Genomics">
        <title>An improved genome release (version Mt4.0) for the model legume Medicago truncatula.</title>
        <authorList>
            <person name="Tang H."/>
            <person name="Krishnakumar V."/>
            <person name="Bidwell S."/>
            <person name="Rosen B."/>
            <person name="Chan A."/>
            <person name="Zhou S."/>
            <person name="Gentzbittel L."/>
            <person name="Childs K.L."/>
            <person name="Yandell M."/>
            <person name="Gundlach H."/>
            <person name="Mayer K.F."/>
            <person name="Schwartz D.C."/>
            <person name="Town C.D."/>
        </authorList>
    </citation>
    <scope>GENOME REANNOTATION</scope>
    <source>
        <strain evidence="12 13">cv. Jemalong A17</strain>
    </source>
</reference>
<evidence type="ECO:0000256" key="2">
    <source>
        <dbReference type="ARBA" id="ARBA00008997"/>
    </source>
</evidence>
<evidence type="ECO:0000313" key="12">
    <source>
        <dbReference type="EnsemblPlants" id="AES63107"/>
    </source>
</evidence>
<evidence type="ECO:0000256" key="1">
    <source>
        <dbReference type="ARBA" id="ARBA00004123"/>
    </source>
</evidence>
<dbReference type="Proteomes" id="UP000002051">
    <property type="component" value="Unassembled WGS sequence"/>
</dbReference>
<evidence type="ECO:0000256" key="3">
    <source>
        <dbReference type="ARBA" id="ARBA00022763"/>
    </source>
</evidence>
<evidence type="ECO:0000313" key="10">
    <source>
        <dbReference type="EMBL" id="AES63107.1"/>
    </source>
</evidence>
<reference evidence="11" key="5">
    <citation type="journal article" date="2018" name="Nat. Plants">
        <title>Whole-genome landscape of Medicago truncatula symbiotic genes.</title>
        <authorList>
            <person name="Pecrix Y."/>
            <person name="Gamas P."/>
            <person name="Carrere S."/>
        </authorList>
    </citation>
    <scope>NUCLEOTIDE SEQUENCE</scope>
    <source>
        <tissue evidence="11">Leaves</tissue>
    </source>
</reference>
<dbReference type="InterPro" id="IPR027786">
    <property type="entry name" value="Nse4/EID"/>
</dbReference>
<dbReference type="KEGG" id="mtr:11443787"/>
<feature type="region of interest" description="Disordered" evidence="8">
    <location>
        <begin position="176"/>
        <end position="208"/>
    </location>
</feature>
<dbReference type="PANTHER" id="PTHR16140:SF0">
    <property type="entry name" value="NON-STRUCTURAL MAINTENANCE OF CHROMOSOMES ELEMENT 4"/>
    <property type="match status" value="1"/>
</dbReference>
<feature type="domain" description="Non-structural maintenance of chromosome element 4 C-terminal" evidence="9">
    <location>
        <begin position="224"/>
        <end position="308"/>
    </location>
</feature>
<feature type="compositionally biased region" description="Basic residues" evidence="8">
    <location>
        <begin position="176"/>
        <end position="185"/>
    </location>
</feature>
<sequence length="384" mass="44005">MARRGEEEQQVFRRVKRERLNAAAATEEKDEEEEEEENQDSSIRRIIRSEFFKLKSLINEEKDDLMNGDSEKFDSILHEFDKLHEQVKKPREQVADAEALLDLTRTLVGSVKSLVNEGVTPSQFVSSLLKHYAHPPNNAASIDWHKLGISVSPIFLTVHGSSTMLGPMENQLKQRKTIVSRKRNPRSTTTARPQQLQDTEGEEKTDTDKNMSTMFNILRENKKVQLEHLILNRFSFAQTVENLFALSFLVKDGRAEISMDDKRSHYVSPKNAPAANSIMSKEVSYTHFVFRYDYKDWKIMKDIVPDGKELMPHRIQYSTAADPSQEEMGGDSSTQALAVTPIRKISRNRGRVLQEESVVEESPECDDENASRAAAIRRCKRKLH</sequence>
<dbReference type="AlphaFoldDB" id="G7IB21"/>
<feature type="compositionally biased region" description="Acidic residues" evidence="8">
    <location>
        <begin position="28"/>
        <end position="39"/>
    </location>
</feature>
<comment type="function">
    <text evidence="7">Component of the SMC5-SMC6 complex, that promotes sister chromatid alignment after DNA damage and facilitates double-stranded DNA breaks (DSBs) repair via homologous recombination between sister chromatids.</text>
</comment>
<dbReference type="EMBL" id="CM001217">
    <property type="protein sequence ID" value="AES63107.1"/>
    <property type="molecule type" value="Genomic_DNA"/>
</dbReference>
<feature type="region of interest" description="Disordered" evidence="8">
    <location>
        <begin position="15"/>
        <end position="41"/>
    </location>
</feature>
<dbReference type="OrthoDB" id="361242at2759"/>
<reference evidence="14" key="4">
    <citation type="journal article" date="2018" name="Nat. Plants">
        <title>Whole-genome landscape of Medicago truncatula symbiotic genes.</title>
        <authorList>
            <person name="Pecrix Y."/>
            <person name="Staton S.E."/>
            <person name="Sallet E."/>
            <person name="Lelandais-Briere C."/>
            <person name="Moreau S."/>
            <person name="Carrere S."/>
            <person name="Blein T."/>
            <person name="Jardinaud M.F."/>
            <person name="Latrasse D."/>
            <person name="Zouine M."/>
            <person name="Zahm M."/>
            <person name="Kreplak J."/>
            <person name="Mayjonade B."/>
            <person name="Satge C."/>
            <person name="Perez M."/>
            <person name="Cauet S."/>
            <person name="Marande W."/>
            <person name="Chantry-Darmon C."/>
            <person name="Lopez-Roques C."/>
            <person name="Bouchez O."/>
            <person name="Berard A."/>
            <person name="Debelle F."/>
            <person name="Munos S."/>
            <person name="Bendahmane A."/>
            <person name="Berges H."/>
            <person name="Niebel A."/>
            <person name="Buitink J."/>
            <person name="Frugier F."/>
            <person name="Benhamed M."/>
            <person name="Crespi M."/>
            <person name="Gouzy J."/>
            <person name="Gamas P."/>
        </authorList>
    </citation>
    <scope>NUCLEOTIDE SEQUENCE [LARGE SCALE GENOMIC DNA]</scope>
    <source>
        <strain evidence="14">cv. Jemalong A17</strain>
    </source>
</reference>
<name>G7IB21_MEDTR</name>
<keyword evidence="3 7" id="KW-0227">DNA damage</keyword>
<dbReference type="PaxDb" id="3880-AES63107"/>
<dbReference type="Proteomes" id="UP000265566">
    <property type="component" value="Chromosome 1"/>
</dbReference>
<dbReference type="PANTHER" id="PTHR16140">
    <property type="entry name" value="NON-STRUCTURAL MAINTENANCE OF CHROMOSOMES ELEMENT 4"/>
    <property type="match status" value="1"/>
</dbReference>
<reference evidence="12" key="3">
    <citation type="submission" date="2015-04" db="UniProtKB">
        <authorList>
            <consortium name="EnsemblPlants"/>
        </authorList>
    </citation>
    <scope>IDENTIFICATION</scope>
    <source>
        <strain evidence="12">cv. Jemalong A17</strain>
    </source>
</reference>
<protein>
    <recommendedName>
        <fullName evidence="7">Non-structural maintenance of chromosomes element 4</fullName>
    </recommendedName>
</protein>
<evidence type="ECO:0000256" key="5">
    <source>
        <dbReference type="ARBA" id="ARBA00023204"/>
    </source>
</evidence>
<comment type="subcellular location">
    <subcellularLocation>
        <location evidence="1 7">Nucleus</location>
    </subcellularLocation>
</comment>
<feature type="compositionally biased region" description="Acidic residues" evidence="8">
    <location>
        <begin position="357"/>
        <end position="368"/>
    </location>
</feature>
<dbReference type="GO" id="GO:0005634">
    <property type="term" value="C:nucleus"/>
    <property type="evidence" value="ECO:0000318"/>
    <property type="project" value="GO_Central"/>
</dbReference>
<proteinExistence type="inferred from homology"/>
<dbReference type="GO" id="GO:0006310">
    <property type="term" value="P:DNA recombination"/>
    <property type="evidence" value="ECO:0007669"/>
    <property type="project" value="UniProtKB-UniRule"/>
</dbReference>
<keyword evidence="5 7" id="KW-0234">DNA repair</keyword>
<dbReference type="EMBL" id="PSQE01000001">
    <property type="protein sequence ID" value="RHN82803.1"/>
    <property type="molecule type" value="Genomic_DNA"/>
</dbReference>
<evidence type="ECO:0000259" key="9">
    <source>
        <dbReference type="Pfam" id="PF08743"/>
    </source>
</evidence>
<dbReference type="Pfam" id="PF08743">
    <property type="entry name" value="Nse4_C"/>
    <property type="match status" value="1"/>
</dbReference>
<keyword evidence="6 7" id="KW-0539">Nucleus</keyword>
<dbReference type="GO" id="GO:0006281">
    <property type="term" value="P:DNA repair"/>
    <property type="evidence" value="ECO:0000318"/>
    <property type="project" value="GO_Central"/>
</dbReference>
<accession>G7IB21</accession>
<evidence type="ECO:0000256" key="4">
    <source>
        <dbReference type="ARBA" id="ARBA00023172"/>
    </source>
</evidence>
<evidence type="ECO:0000313" key="11">
    <source>
        <dbReference type="EMBL" id="RHN82803.1"/>
    </source>
</evidence>
<dbReference type="STRING" id="3880.G7IB21"/>
<feature type="region of interest" description="Disordered" evidence="8">
    <location>
        <begin position="319"/>
        <end position="372"/>
    </location>
</feature>
<organism evidence="10 13">
    <name type="scientific">Medicago truncatula</name>
    <name type="common">Barrel medic</name>
    <name type="synonym">Medicago tribuloides</name>
    <dbReference type="NCBI Taxonomy" id="3880"/>
    <lineage>
        <taxon>Eukaryota</taxon>
        <taxon>Viridiplantae</taxon>
        <taxon>Streptophyta</taxon>
        <taxon>Embryophyta</taxon>
        <taxon>Tracheophyta</taxon>
        <taxon>Spermatophyta</taxon>
        <taxon>Magnoliopsida</taxon>
        <taxon>eudicotyledons</taxon>
        <taxon>Gunneridae</taxon>
        <taxon>Pentapetalae</taxon>
        <taxon>rosids</taxon>
        <taxon>fabids</taxon>
        <taxon>Fabales</taxon>
        <taxon>Fabaceae</taxon>
        <taxon>Papilionoideae</taxon>
        <taxon>50 kb inversion clade</taxon>
        <taxon>NPAAA clade</taxon>
        <taxon>Hologalegina</taxon>
        <taxon>IRL clade</taxon>
        <taxon>Trifolieae</taxon>
        <taxon>Medicago</taxon>
    </lineage>
</organism>
<dbReference type="InterPro" id="IPR014854">
    <property type="entry name" value="Nse4_C"/>
</dbReference>
<feature type="compositionally biased region" description="Polar residues" evidence="8">
    <location>
        <begin position="186"/>
        <end position="198"/>
    </location>
</feature>
<gene>
    <name evidence="12" type="primary">11443787</name>
    <name evidence="10" type="ordered locus">MTR_1g116900</name>
    <name evidence="11" type="ORF">MtrunA17_Chr1g0213691</name>
</gene>
<comment type="subunit">
    <text evidence="7">Component of the SMC5-SMC6 complex.</text>
</comment>
<dbReference type="HOGENOM" id="CLU_041037_0_0_1"/>
<evidence type="ECO:0000256" key="6">
    <source>
        <dbReference type="ARBA" id="ARBA00023242"/>
    </source>
</evidence>
<evidence type="ECO:0000313" key="14">
    <source>
        <dbReference type="Proteomes" id="UP000265566"/>
    </source>
</evidence>
<comment type="similarity">
    <text evidence="2 7">Belongs to the NSE4 family.</text>
</comment>
<dbReference type="eggNOG" id="KOG2866">
    <property type="taxonomic scope" value="Eukaryota"/>
</dbReference>